<accession>A0A1R1X959</accession>
<organism evidence="2 3">
    <name type="scientific">Smittium culicis</name>
    <dbReference type="NCBI Taxonomy" id="133412"/>
    <lineage>
        <taxon>Eukaryota</taxon>
        <taxon>Fungi</taxon>
        <taxon>Fungi incertae sedis</taxon>
        <taxon>Zoopagomycota</taxon>
        <taxon>Kickxellomycotina</taxon>
        <taxon>Harpellomycetes</taxon>
        <taxon>Harpellales</taxon>
        <taxon>Legeriomycetaceae</taxon>
        <taxon>Smittium</taxon>
    </lineage>
</organism>
<proteinExistence type="predicted"/>
<dbReference type="OrthoDB" id="5593919at2759"/>
<dbReference type="AlphaFoldDB" id="A0A1R1X959"/>
<name>A0A1R1X959_9FUNG</name>
<evidence type="ECO:0000313" key="2">
    <source>
        <dbReference type="EMBL" id="OMJ11174.1"/>
    </source>
</evidence>
<reference evidence="2 3" key="1">
    <citation type="submission" date="2017-01" db="EMBL/GenBank/DDBJ databases">
        <authorList>
            <person name="Mah S.A."/>
            <person name="Swanson W.J."/>
            <person name="Moy G.W."/>
            <person name="Vacquier V.D."/>
        </authorList>
    </citation>
    <scope>NUCLEOTIDE SEQUENCE [LARGE SCALE GENOMIC DNA]</scope>
    <source>
        <strain evidence="2 3">GSMNP</strain>
    </source>
</reference>
<evidence type="ECO:0000313" key="3">
    <source>
        <dbReference type="Proteomes" id="UP000187283"/>
    </source>
</evidence>
<gene>
    <name evidence="2" type="ORF">AYI70_g9888</name>
</gene>
<dbReference type="EMBL" id="LSSN01004644">
    <property type="protein sequence ID" value="OMJ11174.1"/>
    <property type="molecule type" value="Genomic_DNA"/>
</dbReference>
<protein>
    <submittedName>
        <fullName evidence="2">Uncharacterized protein</fullName>
    </submittedName>
</protein>
<dbReference type="Proteomes" id="UP000187283">
    <property type="component" value="Unassembled WGS sequence"/>
</dbReference>
<evidence type="ECO:0000256" key="1">
    <source>
        <dbReference type="SAM" id="MobiDB-lite"/>
    </source>
</evidence>
<sequence length="338" mass="39212">MYHVLIMYSKLQRRSIGNDIFSLSNDKIKNIINNISKLYSSLSTGRYQKSTILSLVASEFSPSQLSSFGFEFSRTQFNTAKQKAREDQFTLDDYQRHIPKSRSAVGQTIVDLVKSYLHRYSQPSSMTGRRVGEESNGFETRSDSGPHFKNSEFLYAVMKALPESFPRKNFFLYYFLENHGKSYVDGHFGVLSKWFDESESIMDITSIDDLMGIFRLKTSDLAAQRGIYTDDVGYNFIKYDQYTHRGYKYKMSIDSFENYLSFFKINNYLMAYPISTMSPSDYEPKNFRLKVYKDVRNDRFAPSAPSISPNECVIMGLKSYTVHNSRVLWLKNHTNTTS</sequence>
<feature type="region of interest" description="Disordered" evidence="1">
    <location>
        <begin position="124"/>
        <end position="144"/>
    </location>
</feature>
<comment type="caution">
    <text evidence="2">The sequence shown here is derived from an EMBL/GenBank/DDBJ whole genome shotgun (WGS) entry which is preliminary data.</text>
</comment>
<keyword evidence="3" id="KW-1185">Reference proteome</keyword>